<gene>
    <name evidence="2" type="ORF">ACFSM5_05110</name>
</gene>
<organism evidence="2 3">
    <name type="scientific">Lacibacterium aquatile</name>
    <dbReference type="NCBI Taxonomy" id="1168082"/>
    <lineage>
        <taxon>Bacteria</taxon>
        <taxon>Pseudomonadati</taxon>
        <taxon>Pseudomonadota</taxon>
        <taxon>Alphaproteobacteria</taxon>
        <taxon>Rhodospirillales</taxon>
        <taxon>Rhodospirillaceae</taxon>
    </lineage>
</organism>
<sequence length="264" mass="30163">MRAVFRPTRRNRNIGTARQGHGQNNRLTIPERWQTSNWSTELSGCQQITHTLSGRAIHFFIEPLRPGFQHACTIADVCVILGLLPAEDWEGLNNVIFRQPTRKQTILTPTWGQLRYDATISLTYGTELAEGPTVIFQATQGRTTLKWGKSLGPEASLELQRLEEDGHRVERTARFTLIHTTVASVRATQLYRTLPHEIGHWVDYQQKVLRPEAEPGGNFFDLQDLYFARPQSEREAFAHRYADAKRAQLMAAKAIPFERDEQAD</sequence>
<dbReference type="EMBL" id="JBHUIP010000003">
    <property type="protein sequence ID" value="MFD2262257.1"/>
    <property type="molecule type" value="Genomic_DNA"/>
</dbReference>
<feature type="region of interest" description="Disordered" evidence="1">
    <location>
        <begin position="1"/>
        <end position="24"/>
    </location>
</feature>
<evidence type="ECO:0000313" key="2">
    <source>
        <dbReference type="EMBL" id="MFD2262257.1"/>
    </source>
</evidence>
<feature type="compositionally biased region" description="Polar residues" evidence="1">
    <location>
        <begin position="13"/>
        <end position="24"/>
    </location>
</feature>
<keyword evidence="3" id="KW-1185">Reference proteome</keyword>
<proteinExistence type="predicted"/>
<accession>A0ABW5DMN7</accession>
<evidence type="ECO:0000256" key="1">
    <source>
        <dbReference type="SAM" id="MobiDB-lite"/>
    </source>
</evidence>
<dbReference type="Proteomes" id="UP001597295">
    <property type="component" value="Unassembled WGS sequence"/>
</dbReference>
<name>A0ABW5DMN7_9PROT</name>
<protein>
    <recommendedName>
        <fullName evidence="4">Tox-MPTase4 domain-containing protein</fullName>
    </recommendedName>
</protein>
<reference evidence="3" key="1">
    <citation type="journal article" date="2019" name="Int. J. Syst. Evol. Microbiol.">
        <title>The Global Catalogue of Microorganisms (GCM) 10K type strain sequencing project: providing services to taxonomists for standard genome sequencing and annotation.</title>
        <authorList>
            <consortium name="The Broad Institute Genomics Platform"/>
            <consortium name="The Broad Institute Genome Sequencing Center for Infectious Disease"/>
            <person name="Wu L."/>
            <person name="Ma J."/>
        </authorList>
    </citation>
    <scope>NUCLEOTIDE SEQUENCE [LARGE SCALE GENOMIC DNA]</scope>
    <source>
        <strain evidence="3">CGMCC 1.19062</strain>
    </source>
</reference>
<evidence type="ECO:0000313" key="3">
    <source>
        <dbReference type="Proteomes" id="UP001597295"/>
    </source>
</evidence>
<comment type="caution">
    <text evidence="2">The sequence shown here is derived from an EMBL/GenBank/DDBJ whole genome shotgun (WGS) entry which is preliminary data.</text>
</comment>
<dbReference type="RefSeq" id="WP_379875177.1">
    <property type="nucleotide sequence ID" value="NZ_JBHUIP010000003.1"/>
</dbReference>
<evidence type="ECO:0008006" key="4">
    <source>
        <dbReference type="Google" id="ProtNLM"/>
    </source>
</evidence>